<dbReference type="PANTHER" id="PTHR43804">
    <property type="entry name" value="LD18447P"/>
    <property type="match status" value="1"/>
</dbReference>
<comment type="caution">
    <text evidence="5">The sequence shown here is derived from an EMBL/GenBank/DDBJ whole genome shotgun (WGS) entry which is preliminary data.</text>
</comment>
<proteinExistence type="inferred from homology"/>
<dbReference type="Gene3D" id="6.10.140.1950">
    <property type="match status" value="1"/>
</dbReference>
<dbReference type="FunFam" id="3.30.160.20:FF:000004">
    <property type="entry name" value="Peptide chain release factor 1"/>
    <property type="match status" value="1"/>
</dbReference>
<keyword evidence="6" id="KW-1185">Reference proteome</keyword>
<dbReference type="InterPro" id="IPR050057">
    <property type="entry name" value="Prokaryotic/Mito_RF"/>
</dbReference>
<dbReference type="InterPro" id="IPR005139">
    <property type="entry name" value="PCRF"/>
</dbReference>
<protein>
    <recommendedName>
        <fullName evidence="4">Peptide chain release factor domain-containing protein</fullName>
    </recommendedName>
</protein>
<evidence type="ECO:0000256" key="2">
    <source>
        <dbReference type="ARBA" id="ARBA00022481"/>
    </source>
</evidence>
<dbReference type="Pfam" id="PF00472">
    <property type="entry name" value="RF-1"/>
    <property type="match status" value="1"/>
</dbReference>
<dbReference type="InterPro" id="IPR000352">
    <property type="entry name" value="Pep_chain_release_fac_I"/>
</dbReference>
<dbReference type="Pfam" id="PF03462">
    <property type="entry name" value="PCRF"/>
    <property type="match status" value="1"/>
</dbReference>
<keyword evidence="2" id="KW-0488">Methylation</keyword>
<dbReference type="GO" id="GO:0006412">
    <property type="term" value="P:translation"/>
    <property type="evidence" value="ECO:0007669"/>
    <property type="project" value="UniProtKB-KW"/>
</dbReference>
<dbReference type="InterPro" id="IPR045853">
    <property type="entry name" value="Pep_chain_release_fac_I_sf"/>
</dbReference>
<dbReference type="EMBL" id="JBGMDY010000002">
    <property type="protein sequence ID" value="KAL2345531.1"/>
    <property type="molecule type" value="Genomic_DNA"/>
</dbReference>
<dbReference type="NCBIfam" id="NF001859">
    <property type="entry name" value="PRK00591.1"/>
    <property type="match status" value="1"/>
</dbReference>
<dbReference type="PANTHER" id="PTHR43804:SF7">
    <property type="entry name" value="LD18447P"/>
    <property type="match status" value="1"/>
</dbReference>
<gene>
    <name evidence="5" type="ORF">Fmac_006816</name>
</gene>
<evidence type="ECO:0000313" key="5">
    <source>
        <dbReference type="EMBL" id="KAL2345531.1"/>
    </source>
</evidence>
<sequence>MRFPFDGGFVISRYLSRVPKQFESKSQFTLRNFRRLAPLFLRSYCIEVQPQLSPELLNIMEKRLSSIEYRTASLNSFLNQPEASPSEYARANKELRKLSGSMDLINELRAKQKEIDGLKSLITECSEDRDMLNMATEEMGLAIEEERRLQNLLLKSLLPKDDADERDCILEVRSGTGGEEASLFAMDIFRMYEKYALKKGWKFDVVDLSQSDFKGYKEASAAISGFGVFGKLKFESGIHRVQRVPVTEKSGRIHTSAVSVAILPQADEVDVQLKNEDIKIDTYRSGGAGGQHANTTNSAVRVTHIPTGITVAIQDERSQIQNKAKALKLLCAKLYEMERLRLHSSRSKLRSEQIGSGDRSERIRTYNFPQGRVTDHRVGITYHSVDDVIQGENLDVFIDALLLQEEMDAIATFSSSQ</sequence>
<dbReference type="FunFam" id="3.30.70.1660:FF:000002">
    <property type="entry name" value="Peptide chain release factor 1"/>
    <property type="match status" value="1"/>
</dbReference>
<evidence type="ECO:0000256" key="3">
    <source>
        <dbReference type="ARBA" id="ARBA00022917"/>
    </source>
</evidence>
<dbReference type="Gene3D" id="3.30.160.20">
    <property type="match status" value="1"/>
</dbReference>
<dbReference type="AlphaFoldDB" id="A0ABD1NBP2"/>
<dbReference type="InterPro" id="IPR004373">
    <property type="entry name" value="RF-1"/>
</dbReference>
<comment type="similarity">
    <text evidence="1">Belongs to the prokaryotic/mitochondrial release factor family.</text>
</comment>
<organism evidence="5 6">
    <name type="scientific">Flemingia macrophylla</name>
    <dbReference type="NCBI Taxonomy" id="520843"/>
    <lineage>
        <taxon>Eukaryota</taxon>
        <taxon>Viridiplantae</taxon>
        <taxon>Streptophyta</taxon>
        <taxon>Embryophyta</taxon>
        <taxon>Tracheophyta</taxon>
        <taxon>Spermatophyta</taxon>
        <taxon>Magnoliopsida</taxon>
        <taxon>eudicotyledons</taxon>
        <taxon>Gunneridae</taxon>
        <taxon>Pentapetalae</taxon>
        <taxon>rosids</taxon>
        <taxon>fabids</taxon>
        <taxon>Fabales</taxon>
        <taxon>Fabaceae</taxon>
        <taxon>Papilionoideae</taxon>
        <taxon>50 kb inversion clade</taxon>
        <taxon>NPAAA clade</taxon>
        <taxon>indigoferoid/millettioid clade</taxon>
        <taxon>Phaseoleae</taxon>
        <taxon>Flemingia</taxon>
    </lineage>
</organism>
<dbReference type="Proteomes" id="UP001603857">
    <property type="component" value="Unassembled WGS sequence"/>
</dbReference>
<dbReference type="SUPFAM" id="SSF75620">
    <property type="entry name" value="Release factor"/>
    <property type="match status" value="1"/>
</dbReference>
<dbReference type="SMART" id="SM00937">
    <property type="entry name" value="PCRF"/>
    <property type="match status" value="1"/>
</dbReference>
<evidence type="ECO:0000256" key="1">
    <source>
        <dbReference type="ARBA" id="ARBA00010835"/>
    </source>
</evidence>
<accession>A0ABD1NBP2</accession>
<name>A0ABD1NBP2_9FABA</name>
<dbReference type="Gene3D" id="3.30.70.1660">
    <property type="match status" value="1"/>
</dbReference>
<keyword evidence="3" id="KW-0648">Protein biosynthesis</keyword>
<evidence type="ECO:0000313" key="6">
    <source>
        <dbReference type="Proteomes" id="UP001603857"/>
    </source>
</evidence>
<reference evidence="5 6" key="1">
    <citation type="submission" date="2024-08" db="EMBL/GenBank/DDBJ databases">
        <title>Insights into the chromosomal genome structure of Flemingia macrophylla.</title>
        <authorList>
            <person name="Ding Y."/>
            <person name="Zhao Y."/>
            <person name="Bi W."/>
            <person name="Wu M."/>
            <person name="Zhao G."/>
            <person name="Gong Y."/>
            <person name="Li W."/>
            <person name="Zhang P."/>
        </authorList>
    </citation>
    <scope>NUCLEOTIDE SEQUENCE [LARGE SCALE GENOMIC DNA]</scope>
    <source>
        <strain evidence="5">DYQJB</strain>
        <tissue evidence="5">Leaf</tissue>
    </source>
</reference>
<dbReference type="NCBIfam" id="TIGR00019">
    <property type="entry name" value="prfA"/>
    <property type="match status" value="1"/>
</dbReference>
<dbReference type="GO" id="GO:0005737">
    <property type="term" value="C:cytoplasm"/>
    <property type="evidence" value="ECO:0007669"/>
    <property type="project" value="UniProtKB-ARBA"/>
</dbReference>
<feature type="domain" description="Peptide chain release factor" evidence="4">
    <location>
        <begin position="120"/>
        <end position="235"/>
    </location>
</feature>
<dbReference type="HAMAP" id="MF_00093">
    <property type="entry name" value="Rel_fac_1"/>
    <property type="match status" value="1"/>
</dbReference>
<evidence type="ECO:0000259" key="4">
    <source>
        <dbReference type="SMART" id="SM00937"/>
    </source>
</evidence>